<gene>
    <name evidence="1" type="ordered locus">ESA_02564</name>
</gene>
<organism evidence="1 2">
    <name type="scientific">Cronobacter sakazakii (strain ATCC BAA-894)</name>
    <name type="common">Enterobacter sakazakii</name>
    <dbReference type="NCBI Taxonomy" id="290339"/>
    <lineage>
        <taxon>Bacteria</taxon>
        <taxon>Pseudomonadati</taxon>
        <taxon>Pseudomonadota</taxon>
        <taxon>Gammaproteobacteria</taxon>
        <taxon>Enterobacterales</taxon>
        <taxon>Enterobacteriaceae</taxon>
        <taxon>Cronobacter</taxon>
    </lineage>
</organism>
<reference evidence="1 2" key="1">
    <citation type="journal article" date="2010" name="PLoS ONE">
        <title>Genome sequence of Cronobacter sakazakii BAA-894 and comparative genomic hybridization analysis with other Cronobacter species.</title>
        <authorList>
            <person name="Kucerova E."/>
            <person name="Clifton S.W."/>
            <person name="Xia X.Q."/>
            <person name="Long F."/>
            <person name="Porwollik S."/>
            <person name="Fulton L."/>
            <person name="Fronick C."/>
            <person name="Minx P."/>
            <person name="Kyung K."/>
            <person name="Warren W."/>
            <person name="Fulton R."/>
            <person name="Feng D."/>
            <person name="Wollam A."/>
            <person name="Shah N."/>
            <person name="Bhonagiri V."/>
            <person name="Nash W.E."/>
            <person name="Hallsworth-Pepin K."/>
            <person name="Wilson R.K."/>
            <person name="McClelland M."/>
            <person name="Forsythe S.J."/>
        </authorList>
    </citation>
    <scope>NUCLEOTIDE SEQUENCE [LARGE SCALE GENOMIC DNA]</scope>
    <source>
        <strain evidence="1 2">ATCC BAA-894</strain>
    </source>
</reference>
<dbReference type="HOGENOM" id="CLU_3215135_0_0_6"/>
<dbReference type="EMBL" id="CP000783">
    <property type="protein sequence ID" value="ABU77809.1"/>
    <property type="molecule type" value="Genomic_DNA"/>
</dbReference>
<keyword evidence="2" id="KW-1185">Reference proteome</keyword>
<dbReference type="Proteomes" id="UP000000260">
    <property type="component" value="Chromosome"/>
</dbReference>
<sequence length="44" mass="5041">MIHNGIFRVTGTRIRKNHGFTLMCVIFSASRSFFSRFSANVGEF</sequence>
<protein>
    <submittedName>
        <fullName evidence="1">Uncharacterized protein</fullName>
    </submittedName>
</protein>
<dbReference type="AlphaFoldDB" id="A7MJ11"/>
<name>A7MJ11_CROS8</name>
<evidence type="ECO:0000313" key="1">
    <source>
        <dbReference type="EMBL" id="ABU77809.1"/>
    </source>
</evidence>
<accession>A7MJ11</accession>
<dbReference type="KEGG" id="esa:ESA_02564"/>
<evidence type="ECO:0000313" key="2">
    <source>
        <dbReference type="Proteomes" id="UP000000260"/>
    </source>
</evidence>
<proteinExistence type="predicted"/>